<dbReference type="InterPro" id="IPR021139">
    <property type="entry name" value="NYN"/>
</dbReference>
<dbReference type="GeneID" id="19302537"/>
<dbReference type="eggNOG" id="ENOG502QUA6">
    <property type="taxonomic scope" value="Eukaryota"/>
</dbReference>
<dbReference type="Proteomes" id="UP000030669">
    <property type="component" value="Unassembled WGS sequence"/>
</dbReference>
<dbReference type="GO" id="GO:0010468">
    <property type="term" value="P:regulation of gene expression"/>
    <property type="evidence" value="ECO:0007669"/>
    <property type="project" value="InterPro"/>
</dbReference>
<dbReference type="OrthoDB" id="549353at2759"/>
<dbReference type="KEGG" id="gtr:GLOTRDRAFT_132622"/>
<keyword evidence="4" id="KW-1185">Reference proteome</keyword>
<evidence type="ECO:0000313" key="3">
    <source>
        <dbReference type="EMBL" id="EPQ51810.1"/>
    </source>
</evidence>
<feature type="region of interest" description="Disordered" evidence="1">
    <location>
        <begin position="306"/>
        <end position="346"/>
    </location>
</feature>
<proteinExistence type="predicted"/>
<name>S7RC45_GLOTA</name>
<dbReference type="GO" id="GO:0005777">
    <property type="term" value="C:peroxisome"/>
    <property type="evidence" value="ECO:0007669"/>
    <property type="project" value="InterPro"/>
</dbReference>
<dbReference type="EMBL" id="KB469309">
    <property type="protein sequence ID" value="EPQ51810.1"/>
    <property type="molecule type" value="Genomic_DNA"/>
</dbReference>
<dbReference type="OMA" id="FNRTTTH"/>
<feature type="region of interest" description="Disordered" evidence="1">
    <location>
        <begin position="180"/>
        <end position="209"/>
    </location>
</feature>
<dbReference type="Gene3D" id="3.40.50.1010">
    <property type="entry name" value="5'-nuclease"/>
    <property type="match status" value="1"/>
</dbReference>
<organism evidence="3 4">
    <name type="scientific">Gloeophyllum trabeum (strain ATCC 11539 / FP-39264 / Madison 617)</name>
    <name type="common">Brown rot fungus</name>
    <dbReference type="NCBI Taxonomy" id="670483"/>
    <lineage>
        <taxon>Eukaryota</taxon>
        <taxon>Fungi</taxon>
        <taxon>Dikarya</taxon>
        <taxon>Basidiomycota</taxon>
        <taxon>Agaricomycotina</taxon>
        <taxon>Agaricomycetes</taxon>
        <taxon>Gloeophyllales</taxon>
        <taxon>Gloeophyllaceae</taxon>
        <taxon>Gloeophyllum</taxon>
    </lineage>
</organism>
<dbReference type="CDD" id="cd10910">
    <property type="entry name" value="PIN_limkain_b1_N_like"/>
    <property type="match status" value="1"/>
</dbReference>
<reference evidence="3 4" key="1">
    <citation type="journal article" date="2012" name="Science">
        <title>The Paleozoic origin of enzymatic lignin decomposition reconstructed from 31 fungal genomes.</title>
        <authorList>
            <person name="Floudas D."/>
            <person name="Binder M."/>
            <person name="Riley R."/>
            <person name="Barry K."/>
            <person name="Blanchette R.A."/>
            <person name="Henrissat B."/>
            <person name="Martinez A.T."/>
            <person name="Otillar R."/>
            <person name="Spatafora J.W."/>
            <person name="Yadav J.S."/>
            <person name="Aerts A."/>
            <person name="Benoit I."/>
            <person name="Boyd A."/>
            <person name="Carlson A."/>
            <person name="Copeland A."/>
            <person name="Coutinho P.M."/>
            <person name="de Vries R.P."/>
            <person name="Ferreira P."/>
            <person name="Findley K."/>
            <person name="Foster B."/>
            <person name="Gaskell J."/>
            <person name="Glotzer D."/>
            <person name="Gorecki P."/>
            <person name="Heitman J."/>
            <person name="Hesse C."/>
            <person name="Hori C."/>
            <person name="Igarashi K."/>
            <person name="Jurgens J.A."/>
            <person name="Kallen N."/>
            <person name="Kersten P."/>
            <person name="Kohler A."/>
            <person name="Kuees U."/>
            <person name="Kumar T.K.A."/>
            <person name="Kuo A."/>
            <person name="LaButti K."/>
            <person name="Larrondo L.F."/>
            <person name="Lindquist E."/>
            <person name="Ling A."/>
            <person name="Lombard V."/>
            <person name="Lucas S."/>
            <person name="Lundell T."/>
            <person name="Martin R."/>
            <person name="McLaughlin D.J."/>
            <person name="Morgenstern I."/>
            <person name="Morin E."/>
            <person name="Murat C."/>
            <person name="Nagy L.G."/>
            <person name="Nolan M."/>
            <person name="Ohm R.A."/>
            <person name="Patyshakuliyeva A."/>
            <person name="Rokas A."/>
            <person name="Ruiz-Duenas F.J."/>
            <person name="Sabat G."/>
            <person name="Salamov A."/>
            <person name="Samejima M."/>
            <person name="Schmutz J."/>
            <person name="Slot J.C."/>
            <person name="St John F."/>
            <person name="Stenlid J."/>
            <person name="Sun H."/>
            <person name="Sun S."/>
            <person name="Syed K."/>
            <person name="Tsang A."/>
            <person name="Wiebenga A."/>
            <person name="Young D."/>
            <person name="Pisabarro A."/>
            <person name="Eastwood D.C."/>
            <person name="Martin F."/>
            <person name="Cullen D."/>
            <person name="Grigoriev I.V."/>
            <person name="Hibbett D.S."/>
        </authorList>
    </citation>
    <scope>NUCLEOTIDE SEQUENCE [LARGE SCALE GENOMIC DNA]</scope>
    <source>
        <strain evidence="3 4">ATCC 11539</strain>
    </source>
</reference>
<evidence type="ECO:0000256" key="1">
    <source>
        <dbReference type="SAM" id="MobiDB-lite"/>
    </source>
</evidence>
<evidence type="ECO:0000313" key="4">
    <source>
        <dbReference type="Proteomes" id="UP000030669"/>
    </source>
</evidence>
<dbReference type="GO" id="GO:1905762">
    <property type="term" value="F:CCR4-NOT complex binding"/>
    <property type="evidence" value="ECO:0007669"/>
    <property type="project" value="TreeGrafter"/>
</dbReference>
<dbReference type="RefSeq" id="XP_007869705.1">
    <property type="nucleotide sequence ID" value="XM_007871514.1"/>
</dbReference>
<dbReference type="GO" id="GO:0004540">
    <property type="term" value="F:RNA nuclease activity"/>
    <property type="evidence" value="ECO:0007669"/>
    <property type="project" value="InterPro"/>
</dbReference>
<dbReference type="HOGENOM" id="CLU_019899_0_0_1"/>
<dbReference type="InterPro" id="IPR024768">
    <property type="entry name" value="Marf1"/>
</dbReference>
<accession>S7RC45</accession>
<feature type="domain" description="NYN" evidence="2">
    <location>
        <begin position="6"/>
        <end position="135"/>
    </location>
</feature>
<dbReference type="AlphaFoldDB" id="S7RC45"/>
<dbReference type="Pfam" id="PF01936">
    <property type="entry name" value="NYN"/>
    <property type="match status" value="1"/>
</dbReference>
<protein>
    <recommendedName>
        <fullName evidence="2">NYN domain-containing protein</fullName>
    </recommendedName>
</protein>
<sequence>MDDTGRVAIFWGFEACRPPFLVDGVELVEKIQRIAHTFGEVTLFKTYVDLAKLASSRAPLRSELHACGVSVVDCPRTNRKDVTDKMIAVDMMVFAMDNPAPSTLVLLSGDADFAYPVSILRLRKYHVVVIAPSATDNSTSIKYRASIRLGWERDVLDKSVTSVSVGHGLDIAILPTAKRELDEDGNRPSKRARVLGGSCNPHIPASPEVGLTTAVPRHLQPPMHTASTSMSSMLRADTVASGARAEQEGDGGSSVAAELSLESMTLISIAQGPAIPVDDNEVSLPVETAHSDEVCRGSVAERAEGELLSGTSLPDAKQEDSIEPGGPADDQPEGSTHHTSTKEAREVPAQFHRLVELLERARMNGDSAQGWSILGRGFAKDPIASKAALQSAGVPKFRKYVHLAEKAGIVKVMRTDAHEPSVCLAPEWHGKVVIEQDPEEVQRADFLRLLEDFL</sequence>
<evidence type="ECO:0000259" key="2">
    <source>
        <dbReference type="Pfam" id="PF01936"/>
    </source>
</evidence>
<gene>
    <name evidence="3" type="ORF">GLOTRDRAFT_132622</name>
</gene>
<dbReference type="PANTHER" id="PTHR14379:SF3">
    <property type="entry name" value="MEIOSIS REGULATOR AND MRNA STABILITY FACTOR 1"/>
    <property type="match status" value="1"/>
</dbReference>
<dbReference type="PANTHER" id="PTHR14379">
    <property type="entry name" value="LIMKAIN B LKAP"/>
    <property type="match status" value="1"/>
</dbReference>